<proteinExistence type="predicted"/>
<name>A0A844XX80_9SPHN</name>
<dbReference type="EMBL" id="WTYF01000004">
    <property type="protein sequence ID" value="MXO50540.1"/>
    <property type="molecule type" value="Genomic_DNA"/>
</dbReference>
<evidence type="ECO:0000313" key="3">
    <source>
        <dbReference type="EMBL" id="MXO50540.1"/>
    </source>
</evidence>
<accession>A0A844XX80</accession>
<gene>
    <name evidence="3" type="ORF">GRI42_04385</name>
</gene>
<dbReference type="RefSeq" id="WP_160607126.1">
    <property type="nucleotide sequence ID" value="NZ_WTYF01000004.1"/>
</dbReference>
<comment type="caution">
    <text evidence="3">The sequence shown here is derived from an EMBL/GenBank/DDBJ whole genome shotgun (WGS) entry which is preliminary data.</text>
</comment>
<sequence length="266" mass="29152">MDKRYLFSVAAVCTLGLQPLTAPAQDGPDAAVLVEQAFAEARRAQPNIEVQALTCGENQRQIAISDGVTILYPCGLRDVVEDRFDATMLVTLLLAEPAAIVPTFDKGVPLPEAVAAIGAAALGAGLDPETGVEKIQRNASAHTGEPSPPLSAYLARDSKAYKQEVARAESEDNLRRTSERSEERRRERAAEERAEEQAREARYRSVTDFLNLAHAQGFCPADGRAFLKRATAYSTSPLQNDRPMGLWADDRRHALEPYLNDMTRCR</sequence>
<dbReference type="AlphaFoldDB" id="A0A844XX80"/>
<keyword evidence="2" id="KW-0732">Signal</keyword>
<evidence type="ECO:0000256" key="1">
    <source>
        <dbReference type="SAM" id="MobiDB-lite"/>
    </source>
</evidence>
<evidence type="ECO:0000256" key="2">
    <source>
        <dbReference type="SAM" id="SignalP"/>
    </source>
</evidence>
<evidence type="ECO:0000313" key="4">
    <source>
        <dbReference type="Proteomes" id="UP000444185"/>
    </source>
</evidence>
<organism evidence="3 4">
    <name type="scientific">Qipengyuania gaetbuli</name>
    <dbReference type="NCBI Taxonomy" id="266952"/>
    <lineage>
        <taxon>Bacteria</taxon>
        <taxon>Pseudomonadati</taxon>
        <taxon>Pseudomonadota</taxon>
        <taxon>Alphaproteobacteria</taxon>
        <taxon>Sphingomonadales</taxon>
        <taxon>Erythrobacteraceae</taxon>
        <taxon>Qipengyuania</taxon>
    </lineage>
</organism>
<reference evidence="3 4" key="1">
    <citation type="submission" date="2019-12" db="EMBL/GenBank/DDBJ databases">
        <title>Genomic-based taxomic classification of the family Erythrobacteraceae.</title>
        <authorList>
            <person name="Xu L."/>
        </authorList>
    </citation>
    <scope>NUCLEOTIDE SEQUENCE [LARGE SCALE GENOMIC DNA]</scope>
    <source>
        <strain evidence="3 4">DSM 16225</strain>
    </source>
</reference>
<dbReference type="OrthoDB" id="7404717at2"/>
<keyword evidence="4" id="KW-1185">Reference proteome</keyword>
<protein>
    <submittedName>
        <fullName evidence="3">Uncharacterized protein</fullName>
    </submittedName>
</protein>
<feature type="chain" id="PRO_5032774846" evidence="2">
    <location>
        <begin position="25"/>
        <end position="266"/>
    </location>
</feature>
<dbReference type="Proteomes" id="UP000444185">
    <property type="component" value="Unassembled WGS sequence"/>
</dbReference>
<feature type="signal peptide" evidence="2">
    <location>
        <begin position="1"/>
        <end position="24"/>
    </location>
</feature>
<feature type="region of interest" description="Disordered" evidence="1">
    <location>
        <begin position="165"/>
        <end position="196"/>
    </location>
</feature>